<evidence type="ECO:0000313" key="12">
    <source>
        <dbReference type="Proteomes" id="UP001524478"/>
    </source>
</evidence>
<feature type="domain" description="Histidine kinase/HSP90-like ATPase" evidence="9">
    <location>
        <begin position="130"/>
        <end position="213"/>
    </location>
</feature>
<gene>
    <name evidence="11" type="ORF">NE686_05980</name>
</gene>
<evidence type="ECO:0000256" key="3">
    <source>
        <dbReference type="ARBA" id="ARBA00022553"/>
    </source>
</evidence>
<reference evidence="11 12" key="1">
    <citation type="submission" date="2022-06" db="EMBL/GenBank/DDBJ databases">
        <title>Isolation of gut microbiota from human fecal samples.</title>
        <authorList>
            <person name="Pamer E.G."/>
            <person name="Barat B."/>
            <person name="Waligurski E."/>
            <person name="Medina S."/>
            <person name="Paddock L."/>
            <person name="Mostad J."/>
        </authorList>
    </citation>
    <scope>NUCLEOTIDE SEQUENCE [LARGE SCALE GENOMIC DNA]</scope>
    <source>
        <strain evidence="11 12">DFI.7.95</strain>
    </source>
</reference>
<name>A0ABT1S9C6_9FIRM</name>
<dbReference type="GO" id="GO:0016301">
    <property type="term" value="F:kinase activity"/>
    <property type="evidence" value="ECO:0007669"/>
    <property type="project" value="UniProtKB-KW"/>
</dbReference>
<sequence>MKEDAIYLKKYTEQLKIDREKNIHIAILTERNRIARELHDSIGHAISSSILQVEALKIVSDNTMIEGLYLLQNTLNNGMNDIRNSIHNLYNESLDLESRIESLCREVPTIDIQLIYKLEDSLPYDLKFDILSIIREAITNCAKHSNATELKISLLSQPKFYSIIVRDNGNKFNKTDDLLTKGIGLISMNEIASKYNGFLNYEFDNGFKIHLTLMKG</sequence>
<accession>A0ABT1S9C6</accession>
<keyword evidence="3" id="KW-0597">Phosphoprotein</keyword>
<dbReference type="Gene3D" id="1.20.5.1930">
    <property type="match status" value="1"/>
</dbReference>
<evidence type="ECO:0000256" key="8">
    <source>
        <dbReference type="ARBA" id="ARBA00023012"/>
    </source>
</evidence>
<comment type="caution">
    <text evidence="11">The sequence shown here is derived from an EMBL/GenBank/DDBJ whole genome shotgun (WGS) entry which is preliminary data.</text>
</comment>
<evidence type="ECO:0000256" key="5">
    <source>
        <dbReference type="ARBA" id="ARBA00022741"/>
    </source>
</evidence>
<keyword evidence="12" id="KW-1185">Reference proteome</keyword>
<dbReference type="PANTHER" id="PTHR24421">
    <property type="entry name" value="NITRATE/NITRITE SENSOR PROTEIN NARX-RELATED"/>
    <property type="match status" value="1"/>
</dbReference>
<dbReference type="InterPro" id="IPR050482">
    <property type="entry name" value="Sensor_HK_TwoCompSys"/>
</dbReference>
<dbReference type="InterPro" id="IPR003594">
    <property type="entry name" value="HATPase_dom"/>
</dbReference>
<keyword evidence="6 11" id="KW-0418">Kinase</keyword>
<feature type="domain" description="Signal transduction histidine kinase subgroup 3 dimerisation and phosphoacceptor" evidence="10">
    <location>
        <begin position="30"/>
        <end position="91"/>
    </location>
</feature>
<dbReference type="InterPro" id="IPR011712">
    <property type="entry name" value="Sig_transdc_His_kin_sub3_dim/P"/>
</dbReference>
<dbReference type="Pfam" id="PF07730">
    <property type="entry name" value="HisKA_3"/>
    <property type="match status" value="1"/>
</dbReference>
<protein>
    <recommendedName>
        <fullName evidence="2">histidine kinase</fullName>
        <ecNumber evidence="2">2.7.13.3</ecNumber>
    </recommendedName>
</protein>
<evidence type="ECO:0000259" key="9">
    <source>
        <dbReference type="Pfam" id="PF02518"/>
    </source>
</evidence>
<proteinExistence type="predicted"/>
<evidence type="ECO:0000256" key="6">
    <source>
        <dbReference type="ARBA" id="ARBA00022777"/>
    </source>
</evidence>
<keyword evidence="7" id="KW-0067">ATP-binding</keyword>
<evidence type="ECO:0000256" key="1">
    <source>
        <dbReference type="ARBA" id="ARBA00000085"/>
    </source>
</evidence>
<evidence type="ECO:0000256" key="4">
    <source>
        <dbReference type="ARBA" id="ARBA00022679"/>
    </source>
</evidence>
<dbReference type="EC" id="2.7.13.3" evidence="2"/>
<keyword evidence="4" id="KW-0808">Transferase</keyword>
<evidence type="ECO:0000259" key="10">
    <source>
        <dbReference type="Pfam" id="PF07730"/>
    </source>
</evidence>
<organism evidence="11 12">
    <name type="scientific">Tissierella carlieri</name>
    <dbReference type="NCBI Taxonomy" id="689904"/>
    <lineage>
        <taxon>Bacteria</taxon>
        <taxon>Bacillati</taxon>
        <taxon>Bacillota</taxon>
        <taxon>Tissierellia</taxon>
        <taxon>Tissierellales</taxon>
        <taxon>Tissierellaceae</taxon>
        <taxon>Tissierella</taxon>
    </lineage>
</organism>
<evidence type="ECO:0000256" key="7">
    <source>
        <dbReference type="ARBA" id="ARBA00022840"/>
    </source>
</evidence>
<comment type="catalytic activity">
    <reaction evidence="1">
        <text>ATP + protein L-histidine = ADP + protein N-phospho-L-histidine.</text>
        <dbReference type="EC" id="2.7.13.3"/>
    </reaction>
</comment>
<dbReference type="EMBL" id="JANGAC010000003">
    <property type="protein sequence ID" value="MCQ4922622.1"/>
    <property type="molecule type" value="Genomic_DNA"/>
</dbReference>
<dbReference type="CDD" id="cd16917">
    <property type="entry name" value="HATPase_UhpB-NarQ-NarX-like"/>
    <property type="match status" value="1"/>
</dbReference>
<dbReference type="PANTHER" id="PTHR24421:SF10">
    <property type="entry name" value="NITRATE_NITRITE SENSOR PROTEIN NARQ"/>
    <property type="match status" value="1"/>
</dbReference>
<evidence type="ECO:0000256" key="2">
    <source>
        <dbReference type="ARBA" id="ARBA00012438"/>
    </source>
</evidence>
<dbReference type="InterPro" id="IPR036890">
    <property type="entry name" value="HATPase_C_sf"/>
</dbReference>
<dbReference type="SUPFAM" id="SSF55874">
    <property type="entry name" value="ATPase domain of HSP90 chaperone/DNA topoisomerase II/histidine kinase"/>
    <property type="match status" value="1"/>
</dbReference>
<keyword evidence="5" id="KW-0547">Nucleotide-binding</keyword>
<dbReference type="Gene3D" id="3.30.565.10">
    <property type="entry name" value="Histidine kinase-like ATPase, C-terminal domain"/>
    <property type="match status" value="1"/>
</dbReference>
<keyword evidence="8" id="KW-0902">Two-component regulatory system</keyword>
<dbReference type="Pfam" id="PF02518">
    <property type="entry name" value="HATPase_c"/>
    <property type="match status" value="1"/>
</dbReference>
<evidence type="ECO:0000313" key="11">
    <source>
        <dbReference type="EMBL" id="MCQ4922622.1"/>
    </source>
</evidence>
<dbReference type="Proteomes" id="UP001524478">
    <property type="component" value="Unassembled WGS sequence"/>
</dbReference>